<organism evidence="1 2">
    <name type="scientific">Frateuria terrea</name>
    <dbReference type="NCBI Taxonomy" id="529704"/>
    <lineage>
        <taxon>Bacteria</taxon>
        <taxon>Pseudomonadati</taxon>
        <taxon>Pseudomonadota</taxon>
        <taxon>Gammaproteobacteria</taxon>
        <taxon>Lysobacterales</taxon>
        <taxon>Rhodanobacteraceae</taxon>
        <taxon>Frateuria</taxon>
    </lineage>
</organism>
<sequence>MQIQVTIAAGLALVFESADTHTCERMFAAVRTLPAPEYVDDLQGYIDRVRASAQLQAAA</sequence>
<keyword evidence="2" id="KW-1185">Reference proteome</keyword>
<name>A0A1H6VGJ3_9GAMM</name>
<protein>
    <submittedName>
        <fullName evidence="1">Uncharacterized protein</fullName>
    </submittedName>
</protein>
<accession>A0A1H6VGJ3</accession>
<gene>
    <name evidence="1" type="ORF">SAMN04487997_2282</name>
</gene>
<dbReference type="AlphaFoldDB" id="A0A1H6VGJ3"/>
<dbReference type="RefSeq" id="WP_091338564.1">
    <property type="nucleotide sequence ID" value="NZ_FNYC01000004.1"/>
</dbReference>
<dbReference type="Proteomes" id="UP000199420">
    <property type="component" value="Unassembled WGS sequence"/>
</dbReference>
<reference evidence="1 2" key="1">
    <citation type="submission" date="2016-10" db="EMBL/GenBank/DDBJ databases">
        <authorList>
            <person name="de Groot N.N."/>
        </authorList>
    </citation>
    <scope>NUCLEOTIDE SEQUENCE [LARGE SCALE GENOMIC DNA]</scope>
    <source>
        <strain evidence="1 2">DSM 26515</strain>
    </source>
</reference>
<dbReference type="EMBL" id="FNYC01000004">
    <property type="protein sequence ID" value="SEJ03673.1"/>
    <property type="molecule type" value="Genomic_DNA"/>
</dbReference>
<evidence type="ECO:0000313" key="2">
    <source>
        <dbReference type="Proteomes" id="UP000199420"/>
    </source>
</evidence>
<proteinExistence type="predicted"/>
<evidence type="ECO:0000313" key="1">
    <source>
        <dbReference type="EMBL" id="SEJ03673.1"/>
    </source>
</evidence>